<dbReference type="EMBL" id="JFZZ01000044">
    <property type="protein sequence ID" value="KAK96153.1"/>
    <property type="molecule type" value="Genomic_DNA"/>
</dbReference>
<evidence type="ECO:0000313" key="2">
    <source>
        <dbReference type="Proteomes" id="UP000026682"/>
    </source>
</evidence>
<name>A0A158M7Z1_9BORD</name>
<dbReference type="Proteomes" id="UP000026682">
    <property type="component" value="Unassembled WGS sequence"/>
</dbReference>
<evidence type="ECO:0000313" key="1">
    <source>
        <dbReference type="EMBL" id="KAK96153.1"/>
    </source>
</evidence>
<proteinExistence type="predicted"/>
<keyword evidence="1" id="KW-0808">Transferase</keyword>
<comment type="caution">
    <text evidence="1">The sequence shown here is derived from an EMBL/GenBank/DDBJ whole genome shotgun (WGS) entry which is preliminary data.</text>
</comment>
<dbReference type="AlphaFoldDB" id="A0A158M7Z1"/>
<dbReference type="SUPFAM" id="SSF53850">
    <property type="entry name" value="Periplasmic binding protein-like II"/>
    <property type="match status" value="1"/>
</dbReference>
<organism evidence="1 2">
    <name type="scientific">Bordetella holmesii CDC-H585-BH</name>
    <dbReference type="NCBI Taxonomy" id="1331206"/>
    <lineage>
        <taxon>Bacteria</taxon>
        <taxon>Pseudomonadati</taxon>
        <taxon>Pseudomonadota</taxon>
        <taxon>Betaproteobacteria</taxon>
        <taxon>Burkholderiales</taxon>
        <taxon>Alcaligenaceae</taxon>
        <taxon>Bordetella</taxon>
    </lineage>
</organism>
<sequence length="93" mass="10363">MASLDSPKSLGTSNYGGFSNADFDKVYQQAIVTVDPVERKKLLQQATQIALDNVPLVPLHFESSIWAFRKGLTYEGRRDQYTLATSVKPADKK</sequence>
<protein>
    <submittedName>
        <fullName evidence="1">Putative N-acetyltransferase YedL</fullName>
    </submittedName>
</protein>
<gene>
    <name evidence="1" type="ORF">L497_3424</name>
</gene>
<reference evidence="1 2" key="1">
    <citation type="submission" date="2014-03" db="EMBL/GenBank/DDBJ databases">
        <title>Genome sequence of Bordetella holmseii.</title>
        <authorList>
            <person name="Harvill E."/>
            <person name="Goodfield L.L."/>
            <person name="Ivanov Y."/>
            <person name="Meyer J.A."/>
            <person name="Newth C."/>
            <person name="Cassiday P."/>
            <person name="Tondella M.L."/>
            <person name="Liao P."/>
            <person name="Zimmerman J."/>
            <person name="Meert K."/>
            <person name="Wessel D."/>
            <person name="Berger J."/>
            <person name="Dean J.M."/>
            <person name="Holubkov R."/>
            <person name="Burr J."/>
            <person name="Liu T."/>
            <person name="Brinkac L.M."/>
            <person name="Sanka R."/>
            <person name="Kim M."/>
            <person name="Losada L."/>
        </authorList>
    </citation>
    <scope>NUCLEOTIDE SEQUENCE [LARGE SCALE GENOMIC DNA]</scope>
    <source>
        <strain evidence="1 2">CDC-H585-BH</strain>
    </source>
</reference>
<accession>A0A158M7Z1</accession>
<dbReference type="PATRIC" id="fig|1331206.3.peg.1063"/>
<dbReference type="Gene3D" id="3.10.105.10">
    <property type="entry name" value="Dipeptide-binding Protein, Domain 3"/>
    <property type="match status" value="1"/>
</dbReference>
<dbReference type="GO" id="GO:0016740">
    <property type="term" value="F:transferase activity"/>
    <property type="evidence" value="ECO:0007669"/>
    <property type="project" value="UniProtKB-KW"/>
</dbReference>